<name>E7RR34_9BACT</name>
<organism evidence="2 3">
    <name type="scientific">Hoylesella oralis ATCC 33269</name>
    <dbReference type="NCBI Taxonomy" id="873533"/>
    <lineage>
        <taxon>Bacteria</taxon>
        <taxon>Pseudomonadati</taxon>
        <taxon>Bacteroidota</taxon>
        <taxon>Bacteroidia</taxon>
        <taxon>Bacteroidales</taxon>
        <taxon>Prevotellaceae</taxon>
        <taxon>Hoylesella</taxon>
    </lineage>
</organism>
<evidence type="ECO:0000313" key="2">
    <source>
        <dbReference type="EMBL" id="EFZ36722.1"/>
    </source>
</evidence>
<dbReference type="Pfam" id="PF10263">
    <property type="entry name" value="SprT-like"/>
    <property type="match status" value="1"/>
</dbReference>
<dbReference type="GO" id="GO:0031593">
    <property type="term" value="F:polyubiquitin modification-dependent protein binding"/>
    <property type="evidence" value="ECO:0007669"/>
    <property type="project" value="TreeGrafter"/>
</dbReference>
<dbReference type="eggNOG" id="ENOG5033ZAH">
    <property type="taxonomic scope" value="Bacteria"/>
</dbReference>
<reference evidence="2" key="1">
    <citation type="submission" date="2011-01" db="EMBL/GenBank/DDBJ databases">
        <authorList>
            <person name="Muzny D."/>
            <person name="Qin X."/>
            <person name="Buhay C."/>
            <person name="Dugan-Rocha S."/>
            <person name="Ding Y."/>
            <person name="Chen G."/>
            <person name="Hawes A."/>
            <person name="Holder M."/>
            <person name="Jhangiani S."/>
            <person name="Johnson A."/>
            <person name="Khan Z."/>
            <person name="Li Z."/>
            <person name="Liu W."/>
            <person name="Liu X."/>
            <person name="Perez L."/>
            <person name="Shen H."/>
            <person name="Wang Q."/>
            <person name="Watt J."/>
            <person name="Xi L."/>
            <person name="Xin Y."/>
            <person name="Zhou J."/>
            <person name="Deng J."/>
            <person name="Jiang H."/>
            <person name="Liu Y."/>
            <person name="Qu J."/>
            <person name="Song X.-Z."/>
            <person name="Zhang L."/>
            <person name="Villasana D."/>
            <person name="Johnson A."/>
            <person name="Liu J."/>
            <person name="Liyanage D."/>
            <person name="Lorensuhewa L."/>
            <person name="Robinson T."/>
            <person name="Song A."/>
            <person name="Song B.-B."/>
            <person name="Dinh H."/>
            <person name="Thornton R."/>
            <person name="Coyle M."/>
            <person name="Francisco L."/>
            <person name="Jackson L."/>
            <person name="Javaid M."/>
            <person name="Korchina V."/>
            <person name="Kovar C."/>
            <person name="Mata R."/>
            <person name="Mathew T."/>
            <person name="Ngo R."/>
            <person name="Nguyen L."/>
            <person name="Nguyen N."/>
            <person name="Okwuonu G."/>
            <person name="Ongeri F."/>
            <person name="Pham C."/>
            <person name="Simmons D."/>
            <person name="Wilczek-Boney K."/>
            <person name="Hale W."/>
            <person name="Jakkamsetti A."/>
            <person name="Pham P."/>
            <person name="Ruth R."/>
            <person name="San Lucas F."/>
            <person name="Warren J."/>
            <person name="Zhang J."/>
            <person name="Zhao Z."/>
            <person name="Zhou C."/>
            <person name="Zhu D."/>
            <person name="Lee S."/>
            <person name="Bess C."/>
            <person name="Blankenburg K."/>
            <person name="Forbes L."/>
            <person name="Fu Q."/>
            <person name="Gubbala S."/>
            <person name="Hirani K."/>
            <person name="Jayaseelan J.C."/>
            <person name="Lara F."/>
            <person name="Munidasa M."/>
            <person name="Palculict T."/>
            <person name="Patil S."/>
            <person name="Pu L.-L."/>
            <person name="Saada N."/>
            <person name="Tang L."/>
            <person name="Weissenberger G."/>
            <person name="Zhu Y."/>
            <person name="Hemphill L."/>
            <person name="Shang Y."/>
            <person name="Youmans B."/>
            <person name="Ayvaz T."/>
            <person name="Ross M."/>
            <person name="Santibanez J."/>
            <person name="Aqrawi P."/>
            <person name="Gross S."/>
            <person name="Joshi V."/>
            <person name="Fowler G."/>
            <person name="Nazareth L."/>
            <person name="Reid J."/>
            <person name="Worley K."/>
            <person name="Petrosino J."/>
            <person name="Highlander S."/>
            <person name="Gibbs R."/>
        </authorList>
    </citation>
    <scope>NUCLEOTIDE SEQUENCE [LARGE SCALE GENOMIC DNA]</scope>
    <source>
        <strain evidence="2">ATCC 33269</strain>
    </source>
</reference>
<dbReference type="PANTHER" id="PTHR21220:SF0">
    <property type="entry name" value="DNA-DEPENDENT METALLOPROTEASE SPRTN"/>
    <property type="match status" value="1"/>
</dbReference>
<dbReference type="GO" id="GO:0003697">
    <property type="term" value="F:single-stranded DNA binding"/>
    <property type="evidence" value="ECO:0007669"/>
    <property type="project" value="InterPro"/>
</dbReference>
<accession>E7RR34</accession>
<dbReference type="InterPro" id="IPR044245">
    <property type="entry name" value="Spartan"/>
</dbReference>
<comment type="caution">
    <text evidence="2">The sequence shown here is derived from an EMBL/GenBank/DDBJ whole genome shotgun (WGS) entry which is preliminary data.</text>
</comment>
<dbReference type="GO" id="GO:0004222">
    <property type="term" value="F:metalloendopeptidase activity"/>
    <property type="evidence" value="ECO:0007669"/>
    <property type="project" value="InterPro"/>
</dbReference>
<evidence type="ECO:0000313" key="3">
    <source>
        <dbReference type="Proteomes" id="UP000005580"/>
    </source>
</evidence>
<protein>
    <recommendedName>
        <fullName evidence="1">SprT-like domain-containing protein</fullName>
    </recommendedName>
</protein>
<dbReference type="PANTHER" id="PTHR21220">
    <property type="entry name" value="DNA-DEPENDENT METALLOPROTEASE SPRTN"/>
    <property type="match status" value="1"/>
</dbReference>
<dbReference type="Proteomes" id="UP000005580">
    <property type="component" value="Unassembled WGS sequence"/>
</dbReference>
<dbReference type="AlphaFoldDB" id="E7RR34"/>
<proteinExistence type="predicted"/>
<dbReference type="GO" id="GO:0006974">
    <property type="term" value="P:DNA damage response"/>
    <property type="evidence" value="ECO:0007669"/>
    <property type="project" value="InterPro"/>
</dbReference>
<evidence type="ECO:0000259" key="1">
    <source>
        <dbReference type="Pfam" id="PF10263"/>
    </source>
</evidence>
<gene>
    <name evidence="2" type="ORF">HMPREF0663_11635</name>
</gene>
<keyword evidence="3" id="KW-1185">Reference proteome</keyword>
<feature type="domain" description="SprT-like" evidence="1">
    <location>
        <begin position="39"/>
        <end position="147"/>
    </location>
</feature>
<dbReference type="STRING" id="28134.SAMN05444288_1279"/>
<dbReference type="HOGENOM" id="CLU_1282263_0_0_10"/>
<dbReference type="EMBL" id="AEPE02000005">
    <property type="protein sequence ID" value="EFZ36722.1"/>
    <property type="molecule type" value="Genomic_DNA"/>
</dbReference>
<sequence>MKTLGLSIVLNGGLFCKLCLWDKYKTNRIFMQITVEWMERWFAEFNREYFGGGLPVPRLSLSRSRTRLGSMTCKRQLSFGRKRFYDYAIHLSNYYDMSERDYQNVLFHEMIHYSIAYTGLRDTSPHGTVFRGMMEALNRKHGWNISVSTRMQGKQVAEQARKPKRYLVLAIALTDGRSMLSVVNPRYVNVLNRRIRSIAELKHYGWYTTQDDYFFGFPQVRSLRGKLVTADLYNEKIHTMTPFSF</sequence>
<dbReference type="InterPro" id="IPR006640">
    <property type="entry name" value="SprT-like_domain"/>
</dbReference>